<reference evidence="2" key="1">
    <citation type="journal article" date="2021" name="G3 (Bethesda)">
        <title>Genome and transcriptome analysis of the beet armyworm Spodoptera exigua reveals targets for pest control. .</title>
        <authorList>
            <person name="Simon S."/>
            <person name="Breeschoten T."/>
            <person name="Jansen H.J."/>
            <person name="Dirks R.P."/>
            <person name="Schranz M.E."/>
            <person name="Ros V.I.D."/>
        </authorList>
    </citation>
    <scope>NUCLEOTIDE SEQUENCE</scope>
    <source>
        <strain evidence="2">TB_SE_WUR_2020</strain>
    </source>
</reference>
<organism evidence="2 3">
    <name type="scientific">Spodoptera exigua</name>
    <name type="common">Beet armyworm</name>
    <name type="synonym">Noctua fulgens</name>
    <dbReference type="NCBI Taxonomy" id="7107"/>
    <lineage>
        <taxon>Eukaryota</taxon>
        <taxon>Metazoa</taxon>
        <taxon>Ecdysozoa</taxon>
        <taxon>Arthropoda</taxon>
        <taxon>Hexapoda</taxon>
        <taxon>Insecta</taxon>
        <taxon>Pterygota</taxon>
        <taxon>Neoptera</taxon>
        <taxon>Endopterygota</taxon>
        <taxon>Lepidoptera</taxon>
        <taxon>Glossata</taxon>
        <taxon>Ditrysia</taxon>
        <taxon>Noctuoidea</taxon>
        <taxon>Noctuidae</taxon>
        <taxon>Amphipyrinae</taxon>
        <taxon>Spodoptera</taxon>
    </lineage>
</organism>
<gene>
    <name evidence="2" type="ORF">HF086_016821</name>
</gene>
<dbReference type="EMBL" id="JACEFF010000796">
    <property type="protein sequence ID" value="KAH9630938.1"/>
    <property type="molecule type" value="Genomic_DNA"/>
</dbReference>
<comment type="caution">
    <text evidence="2">The sequence shown here is derived from an EMBL/GenBank/DDBJ whole genome shotgun (WGS) entry which is preliminary data.</text>
</comment>
<feature type="region of interest" description="Disordered" evidence="1">
    <location>
        <begin position="14"/>
        <end position="48"/>
    </location>
</feature>
<sequence length="190" mass="21657">MRLIKSYWGSLSESEKSNRKRRSCSSVFDHSQSQKRRRISPVASTSQDSRIECLEKNMDSMFALLLERIDTHHQQQTNLAQTMEPDSDSEEHSGSESTGRYARLLQRKALAGGLKNIRKKCPDADDELRKLLADDSQFKVLSDDLLQFLCAHYRAETKQARRRAYKAKNVPPGAALLHSIPPPSSFYPSF</sequence>
<dbReference type="AlphaFoldDB" id="A0A922M6N6"/>
<evidence type="ECO:0000256" key="1">
    <source>
        <dbReference type="SAM" id="MobiDB-lite"/>
    </source>
</evidence>
<evidence type="ECO:0000313" key="2">
    <source>
        <dbReference type="EMBL" id="KAH9630938.1"/>
    </source>
</evidence>
<name>A0A922M6N6_SPOEX</name>
<accession>A0A922M6N6</accession>
<feature type="region of interest" description="Disordered" evidence="1">
    <location>
        <begin position="76"/>
        <end position="100"/>
    </location>
</feature>
<dbReference type="Proteomes" id="UP000814243">
    <property type="component" value="Unassembled WGS sequence"/>
</dbReference>
<proteinExistence type="predicted"/>
<evidence type="ECO:0000313" key="3">
    <source>
        <dbReference type="Proteomes" id="UP000814243"/>
    </source>
</evidence>
<protein>
    <submittedName>
        <fullName evidence="2">Uncharacterized protein</fullName>
    </submittedName>
</protein>